<dbReference type="PROSITE" id="PS00455">
    <property type="entry name" value="AMP_BINDING"/>
    <property type="match status" value="1"/>
</dbReference>
<organism evidence="4 5">
    <name type="scientific">Fodinibius salicampi</name>
    <dbReference type="NCBI Taxonomy" id="1920655"/>
    <lineage>
        <taxon>Bacteria</taxon>
        <taxon>Pseudomonadati</taxon>
        <taxon>Balneolota</taxon>
        <taxon>Balneolia</taxon>
        <taxon>Balneolales</taxon>
        <taxon>Balneolaceae</taxon>
        <taxon>Fodinibius</taxon>
    </lineage>
</organism>
<gene>
    <name evidence="4" type="ORF">LQ318_00225</name>
</gene>
<dbReference type="SUPFAM" id="SSF56801">
    <property type="entry name" value="Acetyl-CoA synthetase-like"/>
    <property type="match status" value="1"/>
</dbReference>
<evidence type="ECO:0000313" key="5">
    <source>
        <dbReference type="Proteomes" id="UP001207337"/>
    </source>
</evidence>
<comment type="caution">
    <text evidence="4">The sequence shown here is derived from an EMBL/GenBank/DDBJ whole genome shotgun (WGS) entry which is preliminary data.</text>
</comment>
<name>A0ABT3PTY3_9BACT</name>
<evidence type="ECO:0000313" key="4">
    <source>
        <dbReference type="EMBL" id="MCW9711315.1"/>
    </source>
</evidence>
<dbReference type="PANTHER" id="PTHR43272:SF33">
    <property type="entry name" value="AMP-BINDING DOMAIN-CONTAINING PROTEIN-RELATED"/>
    <property type="match status" value="1"/>
</dbReference>
<keyword evidence="4" id="KW-0436">Ligase</keyword>
<feature type="domain" description="AMP-dependent synthetase/ligase" evidence="3">
    <location>
        <begin position="26"/>
        <end position="423"/>
    </location>
</feature>
<dbReference type="InterPro" id="IPR042099">
    <property type="entry name" value="ANL_N_sf"/>
</dbReference>
<accession>A0ABT3PTY3</accession>
<dbReference type="RefSeq" id="WP_265786426.1">
    <property type="nucleotide sequence ID" value="NZ_BAABRS010000001.1"/>
</dbReference>
<keyword evidence="5" id="KW-1185">Reference proteome</keyword>
<keyword evidence="2" id="KW-0067">ATP-binding</keyword>
<dbReference type="InterPro" id="IPR020845">
    <property type="entry name" value="AMP-binding_CS"/>
</dbReference>
<dbReference type="GO" id="GO:0016874">
    <property type="term" value="F:ligase activity"/>
    <property type="evidence" value="ECO:0007669"/>
    <property type="project" value="UniProtKB-KW"/>
</dbReference>
<dbReference type="Gene3D" id="3.40.50.12780">
    <property type="entry name" value="N-terminal domain of ligase-like"/>
    <property type="match status" value="1"/>
</dbReference>
<dbReference type="PANTHER" id="PTHR43272">
    <property type="entry name" value="LONG-CHAIN-FATTY-ACID--COA LIGASE"/>
    <property type="match status" value="1"/>
</dbReference>
<dbReference type="Pfam" id="PF00501">
    <property type="entry name" value="AMP-binding"/>
    <property type="match status" value="1"/>
</dbReference>
<dbReference type="Proteomes" id="UP001207337">
    <property type="component" value="Unassembled WGS sequence"/>
</dbReference>
<protein>
    <submittedName>
        <fullName evidence="4">Long-chain fatty acid--CoA ligase</fullName>
    </submittedName>
</protein>
<dbReference type="CDD" id="cd05907">
    <property type="entry name" value="VL_LC_FACS_like"/>
    <property type="match status" value="1"/>
</dbReference>
<dbReference type="EMBL" id="JAJNDC010000001">
    <property type="protein sequence ID" value="MCW9711315.1"/>
    <property type="molecule type" value="Genomic_DNA"/>
</dbReference>
<dbReference type="InterPro" id="IPR000873">
    <property type="entry name" value="AMP-dep_synth/lig_dom"/>
</dbReference>
<keyword evidence="1" id="KW-0547">Nucleotide-binding</keyword>
<evidence type="ECO:0000259" key="3">
    <source>
        <dbReference type="Pfam" id="PF00501"/>
    </source>
</evidence>
<evidence type="ECO:0000256" key="2">
    <source>
        <dbReference type="ARBA" id="ARBA00022840"/>
    </source>
</evidence>
<reference evidence="4 5" key="1">
    <citation type="submission" date="2021-11" db="EMBL/GenBank/DDBJ databases">
        <title>Aliifidinibius sp. nov., a new bacterium isolated from saline soil.</title>
        <authorList>
            <person name="Galisteo C."/>
            <person name="De La Haba R."/>
            <person name="Sanchez-Porro C."/>
            <person name="Ventosa A."/>
        </authorList>
    </citation>
    <scope>NUCLEOTIDE SEQUENCE [LARGE SCALE GENOMIC DNA]</scope>
    <source>
        <strain evidence="4 5">KACC 190600</strain>
    </source>
</reference>
<proteinExistence type="predicted"/>
<evidence type="ECO:0000256" key="1">
    <source>
        <dbReference type="ARBA" id="ARBA00022741"/>
    </source>
</evidence>
<sequence length="599" mass="68065">MEYDPTTIISEIDKGISKHDQDVYIATKRNGEWIETSKDEFTRKVRYFALGLYDLGIRKGDRISIHAENSTEWLIYDQAILSIGAANVPIYTTQPAEQIKYILENCEAKVHIVSNDELFAESRSLVKEIGSIKGVITLFGSEEEGIHTFDTIIEKGKIVEKENPDLFEELKEEVEPQDLATLIYTSGTTGDPKGVMLTHNNIASNLLASLERVPFDKNVKEGERMLSYLPLSHVFERLITYLYLHMGYPVYYIEEVDQIRDDFESIQPFFMATVPRLLEKIHTGIKVKGQEMSGLKKRLYYWAIDRAVNYDPENPPSGLEAIKHKIADKFVYSKIRDLFGGKLLGFISGGAALSPDIFQFFNAIGLYCGQGYGLTETSPVISVTDVDHMRVGSSGRPLSNVEVKIADDGEILTKGPNVMDGYFNNVEKTKEVMTDDGWFKTGDVGKLEDNYLFITDRKKSVFKLSTGKYIAPQIIENKLINNGYIDQAVVIGYKRKFCSALIVPNYENVEKRLKSKGKSVSDEPNNDENVRKLIQKEVDKVNNELSPWETVKKFVILNEPFTIESGELTPTMKTKRPVINERYEKEINSMYEEAEDEEE</sequence>
<dbReference type="Pfam" id="PF23562">
    <property type="entry name" value="AMP-binding_C_3"/>
    <property type="match status" value="1"/>
</dbReference>